<comment type="caution">
    <text evidence="1">The sequence shown here is derived from an EMBL/GenBank/DDBJ whole genome shotgun (WGS) entry which is preliminary data.</text>
</comment>
<protein>
    <submittedName>
        <fullName evidence="1">Uncharacterized protein</fullName>
    </submittedName>
</protein>
<sequence length="59" mass="6254">MHEVRTGAAGDAVIVEGAVQAQAAAFGSIMQRFNELCMGGTAFAFTVPQRAPRSKETNR</sequence>
<reference evidence="1 2" key="1">
    <citation type="submission" date="2018-03" db="EMBL/GenBank/DDBJ databases">
        <authorList>
            <person name="Nguyen K."/>
            <person name="Fouts D."/>
            <person name="Sutton G."/>
        </authorList>
    </citation>
    <scope>NUCLEOTIDE SEQUENCE [LARGE SCALE GENOMIC DNA]</scope>
    <source>
        <strain evidence="1 2">AU17135</strain>
    </source>
</reference>
<proteinExistence type="predicted"/>
<dbReference type="AlphaFoldDB" id="A0A8E2RT43"/>
<organism evidence="1 2">
    <name type="scientific">Burkholderia multivorans</name>
    <dbReference type="NCBI Taxonomy" id="87883"/>
    <lineage>
        <taxon>Bacteria</taxon>
        <taxon>Pseudomonadati</taxon>
        <taxon>Pseudomonadota</taxon>
        <taxon>Betaproteobacteria</taxon>
        <taxon>Burkholderiales</taxon>
        <taxon>Burkholderiaceae</taxon>
        <taxon>Burkholderia</taxon>
        <taxon>Burkholderia cepacia complex</taxon>
    </lineage>
</organism>
<dbReference type="Proteomes" id="UP000237686">
    <property type="component" value="Unassembled WGS sequence"/>
</dbReference>
<accession>A0A8E2RT43</accession>
<evidence type="ECO:0000313" key="2">
    <source>
        <dbReference type="Proteomes" id="UP000237686"/>
    </source>
</evidence>
<gene>
    <name evidence="1" type="ORF">C6P98_22115</name>
</gene>
<name>A0A8E2RT43_9BURK</name>
<evidence type="ECO:0000313" key="1">
    <source>
        <dbReference type="EMBL" id="PRF20304.1"/>
    </source>
</evidence>
<dbReference type="EMBL" id="PVFZ01000059">
    <property type="protein sequence ID" value="PRF20304.1"/>
    <property type="molecule type" value="Genomic_DNA"/>
</dbReference>